<dbReference type="Proteomes" id="UP000265520">
    <property type="component" value="Unassembled WGS sequence"/>
</dbReference>
<feature type="non-terminal residue" evidence="2">
    <location>
        <position position="188"/>
    </location>
</feature>
<reference evidence="2 3" key="1">
    <citation type="journal article" date="2018" name="Front. Plant Sci.">
        <title>Red Clover (Trifolium pratense) and Zigzag Clover (T. medium) - A Picture of Genomic Similarities and Differences.</title>
        <authorList>
            <person name="Dluhosova J."/>
            <person name="Istvanek J."/>
            <person name="Nedelnik J."/>
            <person name="Repkova J."/>
        </authorList>
    </citation>
    <scope>NUCLEOTIDE SEQUENCE [LARGE SCALE GENOMIC DNA]</scope>
    <source>
        <strain evidence="3">cv. 10/8</strain>
        <tissue evidence="2">Leaf</tissue>
    </source>
</reference>
<accession>A0A392PLC5</accession>
<proteinExistence type="predicted"/>
<evidence type="ECO:0000256" key="1">
    <source>
        <dbReference type="SAM" id="MobiDB-lite"/>
    </source>
</evidence>
<dbReference type="EMBL" id="LXQA010086017">
    <property type="protein sequence ID" value="MCI12891.1"/>
    <property type="molecule type" value="Genomic_DNA"/>
</dbReference>
<evidence type="ECO:0000313" key="2">
    <source>
        <dbReference type="EMBL" id="MCI12891.1"/>
    </source>
</evidence>
<keyword evidence="3" id="KW-1185">Reference proteome</keyword>
<evidence type="ECO:0000313" key="3">
    <source>
        <dbReference type="Proteomes" id="UP000265520"/>
    </source>
</evidence>
<protein>
    <recommendedName>
        <fullName evidence="4">Retrotransposon gag protein</fullName>
    </recommendedName>
</protein>
<organism evidence="2 3">
    <name type="scientific">Trifolium medium</name>
    <dbReference type="NCBI Taxonomy" id="97028"/>
    <lineage>
        <taxon>Eukaryota</taxon>
        <taxon>Viridiplantae</taxon>
        <taxon>Streptophyta</taxon>
        <taxon>Embryophyta</taxon>
        <taxon>Tracheophyta</taxon>
        <taxon>Spermatophyta</taxon>
        <taxon>Magnoliopsida</taxon>
        <taxon>eudicotyledons</taxon>
        <taxon>Gunneridae</taxon>
        <taxon>Pentapetalae</taxon>
        <taxon>rosids</taxon>
        <taxon>fabids</taxon>
        <taxon>Fabales</taxon>
        <taxon>Fabaceae</taxon>
        <taxon>Papilionoideae</taxon>
        <taxon>50 kb inversion clade</taxon>
        <taxon>NPAAA clade</taxon>
        <taxon>Hologalegina</taxon>
        <taxon>IRL clade</taxon>
        <taxon>Trifolieae</taxon>
        <taxon>Trifolium</taxon>
    </lineage>
</organism>
<dbReference type="AlphaFoldDB" id="A0A392PLC5"/>
<sequence>MTLANRVYSLSNDALIDCFVSGLNDDIRRDVLIHTPISLVKAMSLAKVYEEKYSFTPKPQKNYSNSHNTNKPNVNKPDYTTRNAAPILNTPPTRPMSQFQKNPNIKRISPAEMQLRGDKGLCYWCDDKFSFTHKCPNRQLMLLHYDDDDDKDEDQVLDTLTQTTEITTNNSITNLPEHHLSLNAMKGN</sequence>
<feature type="region of interest" description="Disordered" evidence="1">
    <location>
        <begin position="57"/>
        <end position="82"/>
    </location>
</feature>
<name>A0A392PLC5_9FABA</name>
<comment type="caution">
    <text evidence="2">The sequence shown here is derived from an EMBL/GenBank/DDBJ whole genome shotgun (WGS) entry which is preliminary data.</text>
</comment>
<evidence type="ECO:0008006" key="4">
    <source>
        <dbReference type="Google" id="ProtNLM"/>
    </source>
</evidence>